<reference evidence="2 3" key="1">
    <citation type="journal article" date="2016" name="Microbes Environ.">
        <title>Phylogenetically diverse aerobic anoxygenic phototrophic bacteria isolated from epilithic biofilms in Tama river, Japan.</title>
        <authorList>
            <person name="Hirose S."/>
            <person name="Matsuura K."/>
            <person name="Haruta S."/>
        </authorList>
    </citation>
    <scope>NUCLEOTIDE SEQUENCE [LARGE SCALE GENOMIC DNA]</scope>
    <source>
        <strain evidence="2 3">S08</strain>
    </source>
</reference>
<name>A0ABM7XXV1_9PROT</name>
<keyword evidence="3" id="KW-1185">Reference proteome</keyword>
<organism evidence="2 3">
    <name type="scientific">Roseomonas fluvialis</name>
    <dbReference type="NCBI Taxonomy" id="1750527"/>
    <lineage>
        <taxon>Bacteria</taxon>
        <taxon>Pseudomonadati</taxon>
        <taxon>Pseudomonadota</taxon>
        <taxon>Alphaproteobacteria</taxon>
        <taxon>Acetobacterales</taxon>
        <taxon>Roseomonadaceae</taxon>
        <taxon>Roseomonas</taxon>
    </lineage>
</organism>
<protein>
    <submittedName>
        <fullName evidence="2">Uncharacterized protein</fullName>
    </submittedName>
</protein>
<evidence type="ECO:0000256" key="1">
    <source>
        <dbReference type="SAM" id="MobiDB-lite"/>
    </source>
</evidence>
<feature type="region of interest" description="Disordered" evidence="1">
    <location>
        <begin position="116"/>
        <end position="168"/>
    </location>
</feature>
<evidence type="ECO:0000313" key="3">
    <source>
        <dbReference type="Proteomes" id="UP000831327"/>
    </source>
</evidence>
<accession>A0ABM7XXV1</accession>
<dbReference type="RefSeq" id="WP_244457666.1">
    <property type="nucleotide sequence ID" value="NZ_AP025637.1"/>
</dbReference>
<dbReference type="Proteomes" id="UP000831327">
    <property type="component" value="Chromosome"/>
</dbReference>
<proteinExistence type="predicted"/>
<gene>
    <name evidence="2" type="ORF">Rmf_02570</name>
</gene>
<feature type="compositionally biased region" description="Low complexity" evidence="1">
    <location>
        <begin position="126"/>
        <end position="138"/>
    </location>
</feature>
<dbReference type="EMBL" id="AP025637">
    <property type="protein sequence ID" value="BDG70328.1"/>
    <property type="molecule type" value="Genomic_DNA"/>
</dbReference>
<sequence length="168" mass="18131">MATSIAAERRLLGDDFALIANSHHPALAALSAEDAVALARLLREQRDRLRGMVHSNRRARRGKGEPRAAASHDPALLRRKQVFAAALKRVNARIEALHGEARRAFHAAALKEALARKQAARRHHPGAGASAAAGMRAKASGKRRTRMDPRNIGSISQAGKNAQARRDG</sequence>
<evidence type="ECO:0000313" key="2">
    <source>
        <dbReference type="EMBL" id="BDG70328.1"/>
    </source>
</evidence>